<dbReference type="InParanoid" id="A0A1Y2G6G3"/>
<feature type="transmembrane region" description="Helical" evidence="5">
    <location>
        <begin position="261"/>
        <end position="278"/>
    </location>
</feature>
<dbReference type="InterPro" id="IPR051617">
    <property type="entry name" value="UNC-93-like_regulator"/>
</dbReference>
<evidence type="ECO:0000256" key="5">
    <source>
        <dbReference type="SAM" id="Phobius"/>
    </source>
</evidence>
<proteinExistence type="predicted"/>
<dbReference type="GO" id="GO:0022857">
    <property type="term" value="F:transmembrane transporter activity"/>
    <property type="evidence" value="ECO:0007669"/>
    <property type="project" value="InterPro"/>
</dbReference>
<feature type="transmembrane region" description="Helical" evidence="5">
    <location>
        <begin position="332"/>
        <end position="358"/>
    </location>
</feature>
<feature type="transmembrane region" description="Helical" evidence="5">
    <location>
        <begin position="290"/>
        <end position="312"/>
    </location>
</feature>
<keyword evidence="7" id="KW-1185">Reference proteome</keyword>
<keyword evidence="2 5" id="KW-0812">Transmembrane</keyword>
<feature type="transmembrane region" description="Helical" evidence="5">
    <location>
        <begin position="370"/>
        <end position="389"/>
    </location>
</feature>
<evidence type="ECO:0000313" key="7">
    <source>
        <dbReference type="Proteomes" id="UP000193648"/>
    </source>
</evidence>
<dbReference type="GeneID" id="33569049"/>
<comment type="subcellular location">
    <subcellularLocation>
        <location evidence="1">Membrane</location>
        <topology evidence="1">Multi-pass membrane protein</topology>
    </subcellularLocation>
</comment>
<dbReference type="OrthoDB" id="196103at2759"/>
<dbReference type="GO" id="GO:0016020">
    <property type="term" value="C:membrane"/>
    <property type="evidence" value="ECO:0007669"/>
    <property type="project" value="UniProtKB-SubCell"/>
</dbReference>
<evidence type="ECO:0000313" key="6">
    <source>
        <dbReference type="EMBL" id="ORY98281.1"/>
    </source>
</evidence>
<dbReference type="EMBL" id="MCFF01000072">
    <property type="protein sequence ID" value="ORY98281.1"/>
    <property type="molecule type" value="Genomic_DNA"/>
</dbReference>
<evidence type="ECO:0000256" key="1">
    <source>
        <dbReference type="ARBA" id="ARBA00004141"/>
    </source>
</evidence>
<evidence type="ECO:0000256" key="4">
    <source>
        <dbReference type="ARBA" id="ARBA00023136"/>
    </source>
</evidence>
<reference evidence="6 7" key="1">
    <citation type="submission" date="2016-07" db="EMBL/GenBank/DDBJ databases">
        <title>Pervasive Adenine N6-methylation of Active Genes in Fungi.</title>
        <authorList>
            <consortium name="DOE Joint Genome Institute"/>
            <person name="Mondo S.J."/>
            <person name="Dannebaum R.O."/>
            <person name="Kuo R.C."/>
            <person name="Labutti K."/>
            <person name="Haridas S."/>
            <person name="Kuo A."/>
            <person name="Salamov A."/>
            <person name="Ahrendt S.R."/>
            <person name="Lipzen A."/>
            <person name="Sullivan W."/>
            <person name="Andreopoulos W.B."/>
            <person name="Clum A."/>
            <person name="Lindquist E."/>
            <person name="Daum C."/>
            <person name="Ramamoorthy G.K."/>
            <person name="Gryganskyi A."/>
            <person name="Culley D."/>
            <person name="Magnuson J.K."/>
            <person name="James T.Y."/>
            <person name="O'Malley M.A."/>
            <person name="Stajich J.E."/>
            <person name="Spatafora J.W."/>
            <person name="Visel A."/>
            <person name="Grigoriev I.V."/>
        </authorList>
    </citation>
    <scope>NUCLEOTIDE SEQUENCE [LARGE SCALE GENOMIC DNA]</scope>
    <source>
        <strain evidence="6 7">NRRL 3116</strain>
    </source>
</reference>
<feature type="transmembrane region" description="Helical" evidence="5">
    <location>
        <begin position="132"/>
        <end position="150"/>
    </location>
</feature>
<evidence type="ECO:0000256" key="2">
    <source>
        <dbReference type="ARBA" id="ARBA00022692"/>
    </source>
</evidence>
<name>A0A1Y2G6G3_9FUNG</name>
<dbReference type="InterPro" id="IPR011701">
    <property type="entry name" value="MFS"/>
</dbReference>
<dbReference type="Pfam" id="PF07690">
    <property type="entry name" value="MFS_1"/>
    <property type="match status" value="1"/>
</dbReference>
<feature type="transmembrane region" description="Helical" evidence="5">
    <location>
        <begin position="401"/>
        <end position="420"/>
    </location>
</feature>
<feature type="transmembrane region" description="Helical" evidence="5">
    <location>
        <begin position="214"/>
        <end position="241"/>
    </location>
</feature>
<comment type="caution">
    <text evidence="6">The sequence shown here is derived from an EMBL/GenBank/DDBJ whole genome shotgun (WGS) entry which is preliminary data.</text>
</comment>
<feature type="transmembrane region" description="Helical" evidence="5">
    <location>
        <begin position="70"/>
        <end position="88"/>
    </location>
</feature>
<gene>
    <name evidence="6" type="ORF">BCR41DRAFT_379320</name>
</gene>
<dbReference type="RefSeq" id="XP_021875710.1">
    <property type="nucleotide sequence ID" value="XM_022027206.1"/>
</dbReference>
<dbReference type="Proteomes" id="UP000193648">
    <property type="component" value="Unassembled WGS sequence"/>
</dbReference>
<keyword evidence="4 5" id="KW-0472">Membrane</keyword>
<sequence>MAVSRAMRQIILMGIICFGTIGMFNAMSSIGNAGKHSPTAQNLAITSSSIAYIVGFLLAGGTHNMIGPRLCVVFGGLSFVLYAGSMLLAKDDDRSIYPPLAGILLGLGAGLIWVTHGAMMMSYPTEDNKGKYIAVFWAIFNLGAVIGSILPLVMNSAPGMDPDDVSPTTYIVYMVVMGLATLLAFFLARPSTIVRDNGEAVSVAKFSGLRAECVAILAVFCDWRMLLLIPAFFFSNFSYTYQFNDFNGFNFNIRTRSLNSMLFWIAQIIGAVVLGYLLDRIPVKRSRRAVLGLILVGVLFMATWVAALMVQLRHNWERKQLQSNDLIDYEHGSTYTGLLAIYAMFGFCDAAFAVYCYWLMGALSNKHDELSRYAGFFKSIQSLGGAVAAPLDLAQTPLKEYLITNWILCALSIAAMFLVCRTVTDTTIDDYDEQGDQSCVCTNAYDFRRLYAPNASLFSISSYAAARRVSNACGIK</sequence>
<accession>A0A1Y2G6G3</accession>
<dbReference type="PANTHER" id="PTHR23294">
    <property type="entry name" value="ET TRANSLATION PRODUCT-RELATED"/>
    <property type="match status" value="1"/>
</dbReference>
<feature type="transmembrane region" description="Helical" evidence="5">
    <location>
        <begin position="43"/>
        <end position="63"/>
    </location>
</feature>
<organism evidence="6 7">
    <name type="scientific">Lobosporangium transversale</name>
    <dbReference type="NCBI Taxonomy" id="64571"/>
    <lineage>
        <taxon>Eukaryota</taxon>
        <taxon>Fungi</taxon>
        <taxon>Fungi incertae sedis</taxon>
        <taxon>Mucoromycota</taxon>
        <taxon>Mortierellomycotina</taxon>
        <taxon>Mortierellomycetes</taxon>
        <taxon>Mortierellales</taxon>
        <taxon>Mortierellaceae</taxon>
        <taxon>Lobosporangium</taxon>
    </lineage>
</organism>
<protein>
    <submittedName>
        <fullName evidence="6">UNC93-like protein</fullName>
    </submittedName>
</protein>
<feature type="transmembrane region" description="Helical" evidence="5">
    <location>
        <begin position="100"/>
        <end position="120"/>
    </location>
</feature>
<dbReference type="InterPro" id="IPR036259">
    <property type="entry name" value="MFS_trans_sf"/>
</dbReference>
<dbReference type="AlphaFoldDB" id="A0A1Y2G6G3"/>
<dbReference type="Gene3D" id="1.20.1250.20">
    <property type="entry name" value="MFS general substrate transporter like domains"/>
    <property type="match status" value="2"/>
</dbReference>
<feature type="transmembrane region" description="Helical" evidence="5">
    <location>
        <begin position="170"/>
        <end position="188"/>
    </location>
</feature>
<dbReference type="PANTHER" id="PTHR23294:SF59">
    <property type="entry name" value="UNC93-LIKE PROTEIN C922.05C"/>
    <property type="match status" value="1"/>
</dbReference>
<keyword evidence="3 5" id="KW-1133">Transmembrane helix</keyword>
<evidence type="ECO:0000256" key="3">
    <source>
        <dbReference type="ARBA" id="ARBA00022989"/>
    </source>
</evidence>
<dbReference type="SUPFAM" id="SSF103473">
    <property type="entry name" value="MFS general substrate transporter"/>
    <property type="match status" value="1"/>
</dbReference>